<organism evidence="5 6">
    <name type="scientific">Dissostichus mawsoni</name>
    <name type="common">Antarctic cod</name>
    <dbReference type="NCBI Taxonomy" id="36200"/>
    <lineage>
        <taxon>Eukaryota</taxon>
        <taxon>Metazoa</taxon>
        <taxon>Chordata</taxon>
        <taxon>Craniata</taxon>
        <taxon>Vertebrata</taxon>
        <taxon>Euteleostomi</taxon>
        <taxon>Actinopterygii</taxon>
        <taxon>Neopterygii</taxon>
        <taxon>Teleostei</taxon>
        <taxon>Neoteleostei</taxon>
        <taxon>Acanthomorphata</taxon>
        <taxon>Eupercaria</taxon>
        <taxon>Perciformes</taxon>
        <taxon>Notothenioidei</taxon>
        <taxon>Nototheniidae</taxon>
        <taxon>Dissostichus</taxon>
    </lineage>
</organism>
<feature type="signal peptide" evidence="3">
    <location>
        <begin position="1"/>
        <end position="27"/>
    </location>
</feature>
<evidence type="ECO:0000256" key="3">
    <source>
        <dbReference type="SAM" id="SignalP"/>
    </source>
</evidence>
<dbReference type="Pfam" id="PF00048">
    <property type="entry name" value="IL8"/>
    <property type="match status" value="1"/>
</dbReference>
<evidence type="ECO:0000256" key="1">
    <source>
        <dbReference type="ARBA" id="ARBA00022514"/>
    </source>
</evidence>
<dbReference type="InterPro" id="IPR001811">
    <property type="entry name" value="Chemokine_IL8-like_dom"/>
</dbReference>
<dbReference type="SUPFAM" id="SSF54117">
    <property type="entry name" value="Interleukin 8-like chemokines"/>
    <property type="match status" value="1"/>
</dbReference>
<evidence type="ECO:0000313" key="6">
    <source>
        <dbReference type="Proteomes" id="UP000518266"/>
    </source>
</evidence>
<proteinExistence type="predicted"/>
<name>A0A7J5YRD3_DISMA</name>
<feature type="domain" description="Chemokine interleukin-8-like" evidence="4">
    <location>
        <begin position="29"/>
        <end position="85"/>
    </location>
</feature>
<keyword evidence="6" id="KW-1185">Reference proteome</keyword>
<accession>A0A7J5YRD3</accession>
<evidence type="ECO:0000259" key="4">
    <source>
        <dbReference type="SMART" id="SM00199"/>
    </source>
</evidence>
<feature type="compositionally biased region" description="Pro residues" evidence="2">
    <location>
        <begin position="153"/>
        <end position="165"/>
    </location>
</feature>
<keyword evidence="1" id="KW-0202">Cytokine</keyword>
<dbReference type="SMART" id="SM00199">
    <property type="entry name" value="SCY"/>
    <property type="match status" value="1"/>
</dbReference>
<sequence>MAPWGDTKLFFCILFITCCCCSTDTHGLLLECQSQSIDRRIAVDYRRQISGHGCSIDAMILVARAGRKLCVPADEPWVQRVVKHVEDLKRFCKKQQYKLTPGQPVWITDTKSQGTVVSSHSAPRSYIVDGPSGTIRRNRHHLVPFPETVPHTPHTPTPSTPPQPGEPTLGSPERPESPKQTPKGHTPALHGAQGAQQPVWVSLAQDPQDVSFVEAQLSRLGGDVVTQRSYFTEG</sequence>
<evidence type="ECO:0000256" key="2">
    <source>
        <dbReference type="SAM" id="MobiDB-lite"/>
    </source>
</evidence>
<dbReference type="InterPro" id="IPR036048">
    <property type="entry name" value="Interleukin_8-like_sf"/>
</dbReference>
<dbReference type="GO" id="GO:0008009">
    <property type="term" value="F:chemokine activity"/>
    <property type="evidence" value="ECO:0007669"/>
    <property type="project" value="InterPro"/>
</dbReference>
<reference evidence="5 6" key="1">
    <citation type="submission" date="2020-03" db="EMBL/GenBank/DDBJ databases">
        <title>Dissostichus mawsoni Genome sequencing and assembly.</title>
        <authorList>
            <person name="Park H."/>
        </authorList>
    </citation>
    <scope>NUCLEOTIDE SEQUENCE [LARGE SCALE GENOMIC DNA]</scope>
    <source>
        <strain evidence="5">DM0001</strain>
        <tissue evidence="5">Muscle</tissue>
    </source>
</reference>
<gene>
    <name evidence="5" type="ORF">F7725_013253</name>
</gene>
<dbReference type="GO" id="GO:0005615">
    <property type="term" value="C:extracellular space"/>
    <property type="evidence" value="ECO:0007669"/>
    <property type="project" value="UniProtKB-KW"/>
</dbReference>
<protein>
    <recommendedName>
        <fullName evidence="4">Chemokine interleukin-8-like domain-containing protein</fullName>
    </recommendedName>
</protein>
<dbReference type="GO" id="GO:0006955">
    <property type="term" value="P:immune response"/>
    <property type="evidence" value="ECO:0007669"/>
    <property type="project" value="InterPro"/>
</dbReference>
<feature type="chain" id="PRO_5029541870" description="Chemokine interleukin-8-like domain-containing protein" evidence="3">
    <location>
        <begin position="28"/>
        <end position="234"/>
    </location>
</feature>
<dbReference type="Gene3D" id="2.40.50.40">
    <property type="match status" value="1"/>
</dbReference>
<dbReference type="EMBL" id="JAAKFY010000010">
    <property type="protein sequence ID" value="KAF3851481.1"/>
    <property type="molecule type" value="Genomic_DNA"/>
</dbReference>
<feature type="region of interest" description="Disordered" evidence="2">
    <location>
        <begin position="117"/>
        <end position="199"/>
    </location>
</feature>
<dbReference type="AlphaFoldDB" id="A0A7J5YRD3"/>
<evidence type="ECO:0000313" key="5">
    <source>
        <dbReference type="EMBL" id="KAF3851481.1"/>
    </source>
</evidence>
<keyword evidence="3" id="KW-0732">Signal</keyword>
<dbReference type="Proteomes" id="UP000518266">
    <property type="component" value="Unassembled WGS sequence"/>
</dbReference>
<comment type="caution">
    <text evidence="5">The sequence shown here is derived from an EMBL/GenBank/DDBJ whole genome shotgun (WGS) entry which is preliminary data.</text>
</comment>
<dbReference type="OrthoDB" id="775972at2759"/>